<comment type="similarity">
    <text evidence="1">Belongs to the ROK (NagC/XylR) family.</text>
</comment>
<evidence type="ECO:0000256" key="7">
    <source>
        <dbReference type="ARBA" id="ARBA00022840"/>
    </source>
</evidence>
<evidence type="ECO:0000256" key="3">
    <source>
        <dbReference type="ARBA" id="ARBA00014701"/>
    </source>
</evidence>
<accession>A0ABW4RUS5</accession>
<evidence type="ECO:0000256" key="6">
    <source>
        <dbReference type="ARBA" id="ARBA00022777"/>
    </source>
</evidence>
<dbReference type="InterPro" id="IPR043129">
    <property type="entry name" value="ATPase_NBD"/>
</dbReference>
<dbReference type="GO" id="GO:0004340">
    <property type="term" value="F:glucokinase activity"/>
    <property type="evidence" value="ECO:0007669"/>
    <property type="project" value="UniProtKB-EC"/>
</dbReference>
<dbReference type="Pfam" id="PF00480">
    <property type="entry name" value="ROK"/>
    <property type="match status" value="1"/>
</dbReference>
<reference evidence="10" key="1">
    <citation type="journal article" date="2019" name="Int. J. Syst. Evol. Microbiol.">
        <title>The Global Catalogue of Microorganisms (GCM) 10K type strain sequencing project: providing services to taxonomists for standard genome sequencing and annotation.</title>
        <authorList>
            <consortium name="The Broad Institute Genomics Platform"/>
            <consortium name="The Broad Institute Genome Sequencing Center for Infectious Disease"/>
            <person name="Wu L."/>
            <person name="Ma J."/>
        </authorList>
    </citation>
    <scope>NUCLEOTIDE SEQUENCE [LARGE SCALE GENOMIC DNA]</scope>
    <source>
        <strain evidence="10">CAIM 431</strain>
    </source>
</reference>
<dbReference type="PROSITE" id="PS01125">
    <property type="entry name" value="ROK"/>
    <property type="match status" value="1"/>
</dbReference>
<evidence type="ECO:0000256" key="8">
    <source>
        <dbReference type="ARBA" id="ARBA00032386"/>
    </source>
</evidence>
<dbReference type="SUPFAM" id="SSF53067">
    <property type="entry name" value="Actin-like ATPase domain"/>
    <property type="match status" value="1"/>
</dbReference>
<evidence type="ECO:0000256" key="4">
    <source>
        <dbReference type="ARBA" id="ARBA00022679"/>
    </source>
</evidence>
<protein>
    <recommendedName>
        <fullName evidence="3">Glucokinase</fullName>
        <ecNumber evidence="2">2.7.1.2</ecNumber>
    </recommendedName>
    <alternativeName>
        <fullName evidence="8">Glucose kinase</fullName>
    </alternativeName>
</protein>
<dbReference type="EC" id="2.7.1.2" evidence="2"/>
<keyword evidence="4 9" id="KW-0808">Transferase</keyword>
<dbReference type="PANTHER" id="PTHR18964">
    <property type="entry name" value="ROK (REPRESSOR, ORF, KINASE) FAMILY"/>
    <property type="match status" value="1"/>
</dbReference>
<dbReference type="InterPro" id="IPR049874">
    <property type="entry name" value="ROK_cs"/>
</dbReference>
<evidence type="ECO:0000256" key="5">
    <source>
        <dbReference type="ARBA" id="ARBA00022741"/>
    </source>
</evidence>
<dbReference type="EMBL" id="JBHUFZ010000016">
    <property type="protein sequence ID" value="MFD1890082.1"/>
    <property type="molecule type" value="Genomic_DNA"/>
</dbReference>
<evidence type="ECO:0000313" key="9">
    <source>
        <dbReference type="EMBL" id="MFD1890082.1"/>
    </source>
</evidence>
<keyword evidence="5" id="KW-0547">Nucleotide-binding</keyword>
<gene>
    <name evidence="9" type="ORF">ACFSCS_07785</name>
</gene>
<dbReference type="Gene3D" id="3.30.420.40">
    <property type="match status" value="2"/>
</dbReference>
<keyword evidence="6" id="KW-0418">Kinase</keyword>
<dbReference type="Proteomes" id="UP001597326">
    <property type="component" value="Unassembled WGS sequence"/>
</dbReference>
<dbReference type="PANTHER" id="PTHR18964:SF173">
    <property type="entry name" value="GLUCOKINASE"/>
    <property type="match status" value="1"/>
</dbReference>
<name>A0ABW4RUS5_9ACTN</name>
<evidence type="ECO:0000313" key="10">
    <source>
        <dbReference type="Proteomes" id="UP001597326"/>
    </source>
</evidence>
<dbReference type="RefSeq" id="WP_343873032.1">
    <property type="nucleotide sequence ID" value="NZ_BAAAIX010000013.1"/>
</dbReference>
<comment type="caution">
    <text evidence="9">The sequence shown here is derived from an EMBL/GenBank/DDBJ whole genome shotgun (WGS) entry which is preliminary data.</text>
</comment>
<dbReference type="InterPro" id="IPR004654">
    <property type="entry name" value="ROK_glcA"/>
</dbReference>
<keyword evidence="10" id="KW-1185">Reference proteome</keyword>
<proteinExistence type="inferred from homology"/>
<dbReference type="NCBIfam" id="TIGR00744">
    <property type="entry name" value="ROK_glcA_fam"/>
    <property type="match status" value="1"/>
</dbReference>
<evidence type="ECO:0000256" key="1">
    <source>
        <dbReference type="ARBA" id="ARBA00006479"/>
    </source>
</evidence>
<evidence type="ECO:0000256" key="2">
    <source>
        <dbReference type="ARBA" id="ARBA00012323"/>
    </source>
</evidence>
<dbReference type="InterPro" id="IPR000600">
    <property type="entry name" value="ROK"/>
</dbReference>
<sequence>MSLAIGVDVGGTKIAAGVVDEQGQIVAQLRRPTPASDTARTAELIAKMAKDLAAEHGATTIGIGAAGFVDQERANVIFAPNLAWRNEPLQQIVEAATGLPTVVENDANAAGWAEARFGAAKDAHSAVVLTIGTGIGGAIIQDDKLVRGSNGFAGELGHFIIRPDGRRCGCGLRGCWERYGSGSALVHEARELAGIDPNLGQRMLELAHDDVQQITGLHVTMAAQEGDPAALDCFSTLGEWIGRGMAVIAAVLDPEVFVLAGGVSEAGDLLSAPVNKSFRKLLTARKYRREPELRMAVMGNQAGMIGAADLSRVGVQA</sequence>
<keyword evidence="7" id="KW-0067">ATP-binding</keyword>
<organism evidence="9 10">
    <name type="scientific">Luteococcus peritonei</name>
    <dbReference type="NCBI Taxonomy" id="88874"/>
    <lineage>
        <taxon>Bacteria</taxon>
        <taxon>Bacillati</taxon>
        <taxon>Actinomycetota</taxon>
        <taxon>Actinomycetes</taxon>
        <taxon>Propionibacteriales</taxon>
        <taxon>Propionibacteriaceae</taxon>
        <taxon>Luteococcus</taxon>
    </lineage>
</organism>